<evidence type="ECO:0000256" key="1">
    <source>
        <dbReference type="ARBA" id="ARBA00004651"/>
    </source>
</evidence>
<evidence type="ECO:0000256" key="7">
    <source>
        <dbReference type="ARBA" id="ARBA00023157"/>
    </source>
</evidence>
<feature type="transmembrane region" description="Helical" evidence="11">
    <location>
        <begin position="53"/>
        <end position="73"/>
    </location>
</feature>
<evidence type="ECO:0000313" key="13">
    <source>
        <dbReference type="Proteomes" id="UP000095280"/>
    </source>
</evidence>
<dbReference type="PROSITE" id="PS50262">
    <property type="entry name" value="G_PROTEIN_RECEP_F1_2"/>
    <property type="match status" value="1"/>
</dbReference>
<sequence>HWVFGIAICNIWLSLDVLYCTASIWSLVVIAFDRFTATAFPIWYREQRKVRRFGCYSLFIWLLSGLICLPHLVGWNGKKFINPIEKFKKSLVRIDNSSDAVQCDLFNEKNYVLYSATGSFILPLVVMIDECIATESVCEEEETQLQQRQQHAKRKSIVQQVFQSRRHQQQHGNPESHHHQHQQHIQRADQREQRATQRMLIIIVIFIVCWMPFTLMYLIRGLTSDSGSSDGDGTASKIVEVVQELAIWLGYANSGLNPILYTIFNKDFRLAFKKLTMCRS</sequence>
<evidence type="ECO:0000256" key="10">
    <source>
        <dbReference type="SAM" id="MobiDB-lite"/>
    </source>
</evidence>
<keyword evidence="5" id="KW-0297">G-protein coupled receptor</keyword>
<dbReference type="Gene3D" id="1.20.1070.10">
    <property type="entry name" value="Rhodopsin 7-helix transmembrane proteins"/>
    <property type="match status" value="1"/>
</dbReference>
<feature type="transmembrane region" description="Helical" evidence="11">
    <location>
        <begin position="245"/>
        <end position="264"/>
    </location>
</feature>
<protein>
    <submittedName>
        <fullName evidence="14">G_PROTEIN_RECEP_F1_2 domain-containing protein</fullName>
    </submittedName>
</protein>
<dbReference type="PANTHER" id="PTHR24248:SF125">
    <property type="entry name" value="DOPAMINE D2-LIKE RECEPTOR"/>
    <property type="match status" value="1"/>
</dbReference>
<feature type="transmembrane region" description="Helical" evidence="11">
    <location>
        <begin position="111"/>
        <end position="128"/>
    </location>
</feature>
<keyword evidence="6 11" id="KW-0472">Membrane</keyword>
<dbReference type="GO" id="GO:0045202">
    <property type="term" value="C:synapse"/>
    <property type="evidence" value="ECO:0007669"/>
    <property type="project" value="GOC"/>
</dbReference>
<evidence type="ECO:0000259" key="12">
    <source>
        <dbReference type="PROSITE" id="PS50262"/>
    </source>
</evidence>
<evidence type="ECO:0000256" key="3">
    <source>
        <dbReference type="ARBA" id="ARBA00022692"/>
    </source>
</evidence>
<reference evidence="14" key="1">
    <citation type="submission" date="2016-11" db="UniProtKB">
        <authorList>
            <consortium name="WormBaseParasite"/>
        </authorList>
    </citation>
    <scope>IDENTIFICATION</scope>
</reference>
<proteinExistence type="predicted"/>
<keyword evidence="7" id="KW-1015">Disulfide bond</keyword>
<keyword evidence="13" id="KW-1185">Reference proteome</keyword>
<dbReference type="InterPro" id="IPR000276">
    <property type="entry name" value="GPCR_Rhodpsn"/>
</dbReference>
<dbReference type="PANTHER" id="PTHR24248">
    <property type="entry name" value="ADRENERGIC RECEPTOR-RELATED G-PROTEIN COUPLED RECEPTOR"/>
    <property type="match status" value="1"/>
</dbReference>
<organism evidence="13 14">
    <name type="scientific">Macrostomum lignano</name>
    <dbReference type="NCBI Taxonomy" id="282301"/>
    <lineage>
        <taxon>Eukaryota</taxon>
        <taxon>Metazoa</taxon>
        <taxon>Spiralia</taxon>
        <taxon>Lophotrochozoa</taxon>
        <taxon>Platyhelminthes</taxon>
        <taxon>Rhabditophora</taxon>
        <taxon>Macrostomorpha</taxon>
        <taxon>Macrostomida</taxon>
        <taxon>Macrostomidae</taxon>
        <taxon>Macrostomum</taxon>
    </lineage>
</organism>
<dbReference type="GO" id="GO:0001591">
    <property type="term" value="F:dopamine neurotransmitter receptor activity, coupled via Gi/Go"/>
    <property type="evidence" value="ECO:0007669"/>
    <property type="project" value="TreeGrafter"/>
</dbReference>
<evidence type="ECO:0000256" key="9">
    <source>
        <dbReference type="ARBA" id="ARBA00023224"/>
    </source>
</evidence>
<evidence type="ECO:0000256" key="8">
    <source>
        <dbReference type="ARBA" id="ARBA00023170"/>
    </source>
</evidence>
<evidence type="ECO:0000256" key="6">
    <source>
        <dbReference type="ARBA" id="ARBA00023136"/>
    </source>
</evidence>
<feature type="transmembrane region" description="Helical" evidence="11">
    <location>
        <begin position="12"/>
        <end position="32"/>
    </location>
</feature>
<feature type="transmembrane region" description="Helical" evidence="11">
    <location>
        <begin position="199"/>
        <end position="219"/>
    </location>
</feature>
<evidence type="ECO:0000256" key="2">
    <source>
        <dbReference type="ARBA" id="ARBA00022475"/>
    </source>
</evidence>
<dbReference type="GO" id="GO:0004930">
    <property type="term" value="F:G protein-coupled receptor activity"/>
    <property type="evidence" value="ECO:0007669"/>
    <property type="project" value="UniProtKB-KW"/>
</dbReference>
<dbReference type="GO" id="GO:0005886">
    <property type="term" value="C:plasma membrane"/>
    <property type="evidence" value="ECO:0007669"/>
    <property type="project" value="UniProtKB-SubCell"/>
</dbReference>
<dbReference type="WBParaSite" id="maker-uti_cns_0045388-snap-gene-3.13-mRNA-1">
    <property type="protein sequence ID" value="maker-uti_cns_0045388-snap-gene-3.13-mRNA-1"/>
    <property type="gene ID" value="maker-uti_cns_0045388-snap-gene-3.13"/>
</dbReference>
<evidence type="ECO:0000256" key="11">
    <source>
        <dbReference type="SAM" id="Phobius"/>
    </source>
</evidence>
<accession>A0A1I8J088</accession>
<feature type="region of interest" description="Disordered" evidence="10">
    <location>
        <begin position="164"/>
        <end position="189"/>
    </location>
</feature>
<name>A0A1I8J088_9PLAT</name>
<evidence type="ECO:0000313" key="14">
    <source>
        <dbReference type="WBParaSite" id="maker-uti_cns_0045388-snap-gene-3.13-mRNA-1"/>
    </source>
</evidence>
<keyword evidence="3 11" id="KW-0812">Transmembrane</keyword>
<comment type="subcellular location">
    <subcellularLocation>
        <location evidence="1">Cell membrane</location>
        <topology evidence="1">Multi-pass membrane protein</topology>
    </subcellularLocation>
</comment>
<keyword evidence="4 11" id="KW-1133">Transmembrane helix</keyword>
<dbReference type="Proteomes" id="UP000095280">
    <property type="component" value="Unplaced"/>
</dbReference>
<keyword evidence="9" id="KW-0807">Transducer</keyword>
<keyword evidence="8" id="KW-0675">Receptor</keyword>
<dbReference type="Pfam" id="PF00001">
    <property type="entry name" value="7tm_1"/>
    <property type="match status" value="1"/>
</dbReference>
<dbReference type="InterPro" id="IPR017452">
    <property type="entry name" value="GPCR_Rhodpsn_7TM"/>
</dbReference>
<evidence type="ECO:0000256" key="5">
    <source>
        <dbReference type="ARBA" id="ARBA00023040"/>
    </source>
</evidence>
<dbReference type="SUPFAM" id="SSF81321">
    <property type="entry name" value="Family A G protein-coupled receptor-like"/>
    <property type="match status" value="1"/>
</dbReference>
<dbReference type="PRINTS" id="PR00237">
    <property type="entry name" value="GPCRRHODOPSN"/>
</dbReference>
<evidence type="ECO:0000256" key="4">
    <source>
        <dbReference type="ARBA" id="ARBA00022989"/>
    </source>
</evidence>
<keyword evidence="2" id="KW-1003">Cell membrane</keyword>
<dbReference type="AlphaFoldDB" id="A0A1I8J088"/>
<feature type="domain" description="G-protein coupled receptors family 1 profile" evidence="12">
    <location>
        <begin position="1"/>
        <end position="261"/>
    </location>
</feature>